<dbReference type="SUPFAM" id="SSF56219">
    <property type="entry name" value="DNase I-like"/>
    <property type="match status" value="1"/>
</dbReference>
<reference evidence="2" key="1">
    <citation type="journal article" date="2019" name="Sci. Rep.">
        <title>Draft genome of Tanacetum cinerariifolium, the natural source of mosquito coil.</title>
        <authorList>
            <person name="Yamashiro T."/>
            <person name="Shiraishi A."/>
            <person name="Satake H."/>
            <person name="Nakayama K."/>
        </authorList>
    </citation>
    <scope>NUCLEOTIDE SEQUENCE</scope>
</reference>
<dbReference type="InterPro" id="IPR036691">
    <property type="entry name" value="Endo/exonu/phosph_ase_sf"/>
</dbReference>
<dbReference type="InterPro" id="IPR012677">
    <property type="entry name" value="Nucleotide-bd_a/b_plait_sf"/>
</dbReference>
<dbReference type="AlphaFoldDB" id="A0A6L2KUR1"/>
<protein>
    <submittedName>
        <fullName evidence="2">RNA-directed DNA polymerase, eukaryota</fullName>
    </submittedName>
</protein>
<sequence>MAGRNRSNEDNVRSISKSIFITNFSDSTTSADLWKLCQAYGSVVDVFIPNRRWHLHANVARFDRPPVQNSWVPPTSRSTNATSSYVSVVKGVLNPLLSVLPGMVIDDTCVVTRDLGNHVMGEIKEFSSINKLHILLSNEGFSNVKISYLGGMWVMIELSSSTAKDNFLKHIGVASWFKCLLNAQADFVSHERIVWVDIEGIPLHAWSRNTFLKIGAKWGKVLDLEEGKDDFFARKRICIKTKQEYNILEKFKIIVKGKVFVVRDKELFTWSPFCKVQETDYSSDDELAKDEGINQFEPSQQVNFEEESDDEVVSNTHFGDNMEKEGTSNESVINSGANGNSEDPFKIYDLLNKSKKVVETIDSDTSISFPPGFTHNLKMPKEDEQHLNMGTVHSPCGSSGCSSRILEGIMCAWDHIVFCKEHHTISDNFIAVFGTWIPTKMKVMLISVYAPQVDSYKRDLWSYLELLVNRWNGESIITGDFNEVRRKEERWGSTFIVHGARVFNNFISNAGLVDLQLEGYSFTWSHPSASKMSKLDRFLVTDGLLSSFPHILAVCLDRHLSDHRPILLREVFTDFGATPFRLYHSWFSFQGFDHSWFSFRLYHS</sequence>
<keyword evidence="2" id="KW-0548">Nucleotidyltransferase</keyword>
<dbReference type="PANTHER" id="PTHR33710">
    <property type="entry name" value="BNAC02G09200D PROTEIN"/>
    <property type="match status" value="1"/>
</dbReference>
<dbReference type="GO" id="GO:0003964">
    <property type="term" value="F:RNA-directed DNA polymerase activity"/>
    <property type="evidence" value="ECO:0007669"/>
    <property type="project" value="UniProtKB-KW"/>
</dbReference>
<dbReference type="Gene3D" id="3.30.70.330">
    <property type="match status" value="1"/>
</dbReference>
<dbReference type="CDD" id="cd00590">
    <property type="entry name" value="RRM_SF"/>
    <property type="match status" value="1"/>
</dbReference>
<dbReference type="InterPro" id="IPR035979">
    <property type="entry name" value="RBD_domain_sf"/>
</dbReference>
<keyword evidence="2" id="KW-0808">Transferase</keyword>
<organism evidence="2">
    <name type="scientific">Tanacetum cinerariifolium</name>
    <name type="common">Dalmatian daisy</name>
    <name type="synonym">Chrysanthemum cinerariifolium</name>
    <dbReference type="NCBI Taxonomy" id="118510"/>
    <lineage>
        <taxon>Eukaryota</taxon>
        <taxon>Viridiplantae</taxon>
        <taxon>Streptophyta</taxon>
        <taxon>Embryophyta</taxon>
        <taxon>Tracheophyta</taxon>
        <taxon>Spermatophyta</taxon>
        <taxon>Magnoliopsida</taxon>
        <taxon>eudicotyledons</taxon>
        <taxon>Gunneridae</taxon>
        <taxon>Pentapetalae</taxon>
        <taxon>asterids</taxon>
        <taxon>campanulids</taxon>
        <taxon>Asterales</taxon>
        <taxon>Asteraceae</taxon>
        <taxon>Asteroideae</taxon>
        <taxon>Anthemideae</taxon>
        <taxon>Anthemidinae</taxon>
        <taxon>Tanacetum</taxon>
    </lineage>
</organism>
<dbReference type="Gene3D" id="3.60.10.10">
    <property type="entry name" value="Endonuclease/exonuclease/phosphatase"/>
    <property type="match status" value="1"/>
</dbReference>
<dbReference type="Pfam" id="PF14529">
    <property type="entry name" value="Exo_endo_phos_2"/>
    <property type="match status" value="1"/>
</dbReference>
<dbReference type="SUPFAM" id="SSF54928">
    <property type="entry name" value="RNA-binding domain, RBD"/>
    <property type="match status" value="1"/>
</dbReference>
<gene>
    <name evidence="2" type="ORF">Tci_024448</name>
</gene>
<evidence type="ECO:0000259" key="1">
    <source>
        <dbReference type="Pfam" id="PF14529"/>
    </source>
</evidence>
<dbReference type="PANTHER" id="PTHR33710:SF64">
    <property type="entry name" value="ENDONUCLEASE_EXONUCLEASE_PHOSPHATASE DOMAIN-CONTAINING PROTEIN"/>
    <property type="match status" value="1"/>
</dbReference>
<comment type="caution">
    <text evidence="2">The sequence shown here is derived from an EMBL/GenBank/DDBJ whole genome shotgun (WGS) entry which is preliminary data.</text>
</comment>
<accession>A0A6L2KUR1</accession>
<name>A0A6L2KUR1_TANCI</name>
<dbReference type="EMBL" id="BKCJ010003020">
    <property type="protein sequence ID" value="GEU52470.1"/>
    <property type="molecule type" value="Genomic_DNA"/>
</dbReference>
<feature type="domain" description="Endonuclease/exonuclease/phosphatase" evidence="1">
    <location>
        <begin position="444"/>
        <end position="566"/>
    </location>
</feature>
<proteinExistence type="predicted"/>
<evidence type="ECO:0000313" key="2">
    <source>
        <dbReference type="EMBL" id="GEU52470.1"/>
    </source>
</evidence>
<dbReference type="InterPro" id="IPR005135">
    <property type="entry name" value="Endo/exonuclease/phosphatase"/>
</dbReference>
<keyword evidence="2" id="KW-0695">RNA-directed DNA polymerase</keyword>
<dbReference type="GO" id="GO:0003676">
    <property type="term" value="F:nucleic acid binding"/>
    <property type="evidence" value="ECO:0007669"/>
    <property type="project" value="InterPro"/>
</dbReference>